<keyword evidence="4" id="KW-1185">Reference proteome</keyword>
<keyword evidence="2" id="KW-1133">Transmembrane helix</keyword>
<feature type="region of interest" description="Disordered" evidence="1">
    <location>
        <begin position="188"/>
        <end position="215"/>
    </location>
</feature>
<proteinExistence type="predicted"/>
<feature type="transmembrane region" description="Helical" evidence="2">
    <location>
        <begin position="15"/>
        <end position="38"/>
    </location>
</feature>
<comment type="caution">
    <text evidence="3">The sequence shown here is derived from an EMBL/GenBank/DDBJ whole genome shotgun (WGS) entry which is preliminary data.</text>
</comment>
<evidence type="ECO:0000313" key="4">
    <source>
        <dbReference type="Proteomes" id="UP001152130"/>
    </source>
</evidence>
<organism evidence="3 4">
    <name type="scientific">Fusarium irregulare</name>
    <dbReference type="NCBI Taxonomy" id="2494466"/>
    <lineage>
        <taxon>Eukaryota</taxon>
        <taxon>Fungi</taxon>
        <taxon>Dikarya</taxon>
        <taxon>Ascomycota</taxon>
        <taxon>Pezizomycotina</taxon>
        <taxon>Sordariomycetes</taxon>
        <taxon>Hypocreomycetidae</taxon>
        <taxon>Hypocreales</taxon>
        <taxon>Nectriaceae</taxon>
        <taxon>Fusarium</taxon>
        <taxon>Fusarium incarnatum-equiseti species complex</taxon>
    </lineage>
</organism>
<name>A0A9W8UAG8_9HYPO</name>
<feature type="compositionally biased region" description="Basic and acidic residues" evidence="1">
    <location>
        <begin position="205"/>
        <end position="215"/>
    </location>
</feature>
<keyword evidence="2" id="KW-0812">Transmembrane</keyword>
<feature type="region of interest" description="Disordered" evidence="1">
    <location>
        <begin position="123"/>
        <end position="159"/>
    </location>
</feature>
<dbReference type="EMBL" id="JAPDHF010000006">
    <property type="protein sequence ID" value="KAJ4016882.1"/>
    <property type="molecule type" value="Genomic_DNA"/>
</dbReference>
<dbReference type="OrthoDB" id="5080323at2759"/>
<evidence type="ECO:0000313" key="3">
    <source>
        <dbReference type="EMBL" id="KAJ4016882.1"/>
    </source>
</evidence>
<gene>
    <name evidence="3" type="ORF">NW766_005083</name>
</gene>
<reference evidence="3" key="1">
    <citation type="submission" date="2022-10" db="EMBL/GenBank/DDBJ databases">
        <title>Fusarium specimens isolated from Avocado Roots.</title>
        <authorList>
            <person name="Stajich J."/>
            <person name="Roper C."/>
            <person name="Heimlech-Rivalta G."/>
        </authorList>
    </citation>
    <scope>NUCLEOTIDE SEQUENCE</scope>
    <source>
        <strain evidence="3">CF00143</strain>
    </source>
</reference>
<feature type="compositionally biased region" description="Low complexity" evidence="1">
    <location>
        <begin position="148"/>
        <end position="159"/>
    </location>
</feature>
<dbReference type="Proteomes" id="UP001152130">
    <property type="component" value="Unassembled WGS sequence"/>
</dbReference>
<keyword evidence="2" id="KW-0472">Membrane</keyword>
<evidence type="ECO:0000256" key="1">
    <source>
        <dbReference type="SAM" id="MobiDB-lite"/>
    </source>
</evidence>
<sequence>MAPVPESAIIEIPEVVYWATTIICFSLFIYGLTIIWFLRQDVREQKKEISEHHEDYLVSESGRRVAERQAHLLKELLIKCQDDLRASQERDNKHWKQTARTIEFCQTHHVGRNAPILHRLETDSHVHSESSSANSSPEREGPKYYGPSRSSSAESQTRSVVRSLNLTQLANGDAARYMVNNRYQMPEQIRFGDHSPINRSPVRSGPDRGSTESFD</sequence>
<protein>
    <submittedName>
        <fullName evidence="3">Uncharacterized protein</fullName>
    </submittedName>
</protein>
<dbReference type="AlphaFoldDB" id="A0A9W8UAG8"/>
<evidence type="ECO:0000256" key="2">
    <source>
        <dbReference type="SAM" id="Phobius"/>
    </source>
</evidence>
<accession>A0A9W8UAG8</accession>